<comment type="subcellular location">
    <subcellularLocation>
        <location evidence="2">Cell membrane</location>
        <topology evidence="2">Multi-pass membrane protein</topology>
    </subcellularLocation>
</comment>
<evidence type="ECO:0000313" key="11">
    <source>
        <dbReference type="EMBL" id="KAL0635476.1"/>
    </source>
</evidence>
<comment type="similarity">
    <text evidence="7">Belongs to the fluoride channel Fluc/FEX (TC 1.A.43) family.</text>
</comment>
<feature type="transmembrane region" description="Helical" evidence="10">
    <location>
        <begin position="345"/>
        <end position="367"/>
    </location>
</feature>
<dbReference type="PANTHER" id="PTHR28259">
    <property type="entry name" value="FLUORIDE EXPORT PROTEIN 1-RELATED"/>
    <property type="match status" value="1"/>
</dbReference>
<accession>A0ABR3GHX6</accession>
<organism evidence="11 12">
    <name type="scientific">Discina gigas</name>
    <dbReference type="NCBI Taxonomy" id="1032678"/>
    <lineage>
        <taxon>Eukaryota</taxon>
        <taxon>Fungi</taxon>
        <taxon>Dikarya</taxon>
        <taxon>Ascomycota</taxon>
        <taxon>Pezizomycotina</taxon>
        <taxon>Pezizomycetes</taxon>
        <taxon>Pezizales</taxon>
        <taxon>Discinaceae</taxon>
        <taxon>Discina</taxon>
    </lineage>
</organism>
<keyword evidence="5 10" id="KW-1133">Transmembrane helix</keyword>
<comment type="caution">
    <text evidence="11">The sequence shown here is derived from an EMBL/GenBank/DDBJ whole genome shotgun (WGS) entry which is preliminary data.</text>
</comment>
<reference evidence="11 12" key="1">
    <citation type="submission" date="2024-02" db="EMBL/GenBank/DDBJ databases">
        <title>Discinaceae phylogenomics.</title>
        <authorList>
            <person name="Dirks A.C."/>
            <person name="James T.Y."/>
        </authorList>
    </citation>
    <scope>NUCLEOTIDE SEQUENCE [LARGE SCALE GENOMIC DNA]</scope>
    <source>
        <strain evidence="11 12">ACD0624</strain>
    </source>
</reference>
<evidence type="ECO:0000256" key="9">
    <source>
        <dbReference type="SAM" id="MobiDB-lite"/>
    </source>
</evidence>
<dbReference type="Proteomes" id="UP001447188">
    <property type="component" value="Unassembled WGS sequence"/>
</dbReference>
<dbReference type="PANTHER" id="PTHR28259:SF1">
    <property type="entry name" value="FLUORIDE EXPORT PROTEIN 1-RELATED"/>
    <property type="match status" value="1"/>
</dbReference>
<keyword evidence="3" id="KW-1003">Cell membrane</keyword>
<feature type="compositionally biased region" description="Basic and acidic residues" evidence="9">
    <location>
        <begin position="60"/>
        <end position="71"/>
    </location>
</feature>
<evidence type="ECO:0000256" key="2">
    <source>
        <dbReference type="ARBA" id="ARBA00004651"/>
    </source>
</evidence>
<evidence type="ECO:0000256" key="4">
    <source>
        <dbReference type="ARBA" id="ARBA00022692"/>
    </source>
</evidence>
<dbReference type="EMBL" id="JBBBZM010000068">
    <property type="protein sequence ID" value="KAL0635476.1"/>
    <property type="molecule type" value="Genomic_DNA"/>
</dbReference>
<proteinExistence type="inferred from homology"/>
<evidence type="ECO:0000313" key="12">
    <source>
        <dbReference type="Proteomes" id="UP001447188"/>
    </source>
</evidence>
<comment type="catalytic activity">
    <reaction evidence="8">
        <text>fluoride(in) = fluoride(out)</text>
        <dbReference type="Rhea" id="RHEA:76159"/>
        <dbReference type="ChEBI" id="CHEBI:17051"/>
    </reaction>
    <physiologicalReaction direction="left-to-right" evidence="8">
        <dbReference type="Rhea" id="RHEA:76160"/>
    </physiologicalReaction>
</comment>
<gene>
    <name evidence="11" type="ORF">Q9L58_005524</name>
</gene>
<feature type="transmembrane region" description="Helical" evidence="10">
    <location>
        <begin position="316"/>
        <end position="333"/>
    </location>
</feature>
<evidence type="ECO:0000256" key="1">
    <source>
        <dbReference type="ARBA" id="ARBA00002598"/>
    </source>
</evidence>
<feature type="transmembrane region" description="Helical" evidence="10">
    <location>
        <begin position="112"/>
        <end position="132"/>
    </location>
</feature>
<feature type="transmembrane region" description="Helical" evidence="10">
    <location>
        <begin position="410"/>
        <end position="432"/>
    </location>
</feature>
<evidence type="ECO:0000256" key="8">
    <source>
        <dbReference type="ARBA" id="ARBA00035585"/>
    </source>
</evidence>
<keyword evidence="4 10" id="KW-0812">Transmembrane</keyword>
<feature type="region of interest" description="Disordered" evidence="9">
    <location>
        <begin position="13"/>
        <end position="80"/>
    </location>
</feature>
<feature type="transmembrane region" description="Helical" evidence="10">
    <location>
        <begin position="144"/>
        <end position="162"/>
    </location>
</feature>
<evidence type="ECO:0000256" key="5">
    <source>
        <dbReference type="ARBA" id="ARBA00022989"/>
    </source>
</evidence>
<feature type="transmembrane region" description="Helical" evidence="10">
    <location>
        <begin position="379"/>
        <end position="398"/>
    </location>
</feature>
<evidence type="ECO:0000256" key="6">
    <source>
        <dbReference type="ARBA" id="ARBA00023136"/>
    </source>
</evidence>
<name>A0ABR3GHX6_9PEZI</name>
<dbReference type="Pfam" id="PF02537">
    <property type="entry name" value="CRCB"/>
    <property type="match status" value="2"/>
</dbReference>
<feature type="transmembrane region" description="Helical" evidence="10">
    <location>
        <begin position="287"/>
        <end position="310"/>
    </location>
</feature>
<feature type="transmembrane region" description="Helical" evidence="10">
    <location>
        <begin position="244"/>
        <end position="266"/>
    </location>
</feature>
<protein>
    <submittedName>
        <fullName evidence="11">Uncharacterized protein</fullName>
    </submittedName>
</protein>
<feature type="transmembrane region" description="Helical" evidence="10">
    <location>
        <begin position="199"/>
        <end position="224"/>
    </location>
</feature>
<comment type="function">
    <text evidence="1">Fluoride channel required for the rapid expulsion of cytoplasmic fluoride.</text>
</comment>
<dbReference type="InterPro" id="IPR003691">
    <property type="entry name" value="FluC"/>
</dbReference>
<evidence type="ECO:0000256" key="7">
    <source>
        <dbReference type="ARBA" id="ARBA00035120"/>
    </source>
</evidence>
<evidence type="ECO:0000256" key="3">
    <source>
        <dbReference type="ARBA" id="ARBA00022475"/>
    </source>
</evidence>
<evidence type="ECO:0000256" key="10">
    <source>
        <dbReference type="SAM" id="Phobius"/>
    </source>
</evidence>
<keyword evidence="6 10" id="KW-0472">Membrane</keyword>
<sequence>MSHLDRSLNICIGQDEASAPAPIQSPRSSPRLEDTTLQQTRSSASAGQNVTAAAPVLHSLTEEERMGDSPTRHTSSIRTPPSLELFDVVSEAAETATPPATPEREGGNILPLLHTMSWLIFFSILGTLARLGLSGLTTYPGSPIGGVIWAQFAGCVLIGFLIEDLRIFTLRPPRNSFSSSPGFGSGVSKEFAPRSKATLPLYLGLTTGFCGSLTSFSSFLLVTFELLSNTAPAYDGRPTKGYNLLAALAYLIGTLSLSFSGLQFGAQLALFAQPLLPSIPYRTATTLDWIAVPLSVGSWMGIVVMAVLVPRWREEALMACVFAPLGVGVRFWVSRWLNARVRTFPVGTFAVNVVGTAVLAGLVVGRYRLGGAGTGCGVLRGWGDGFCGCLTTVSTFVVEVRGLRPKHGYVYAGASVLVGFCLMVLVLGSYTWSHDVNILEC</sequence>
<keyword evidence="12" id="KW-1185">Reference proteome</keyword>
<feature type="compositionally biased region" description="Polar residues" evidence="9">
    <location>
        <begin position="35"/>
        <end position="51"/>
    </location>
</feature>